<dbReference type="PRINTS" id="PR00744">
    <property type="entry name" value="GLHYDRLASE37"/>
</dbReference>
<name>A0A974NXQ3_9SPHN</name>
<dbReference type="InterPro" id="IPR008928">
    <property type="entry name" value="6-hairpin_glycosidase_sf"/>
</dbReference>
<organism evidence="3 4">
    <name type="scientific">Sphingomonas aliaeris</name>
    <dbReference type="NCBI Taxonomy" id="2759526"/>
    <lineage>
        <taxon>Bacteria</taxon>
        <taxon>Pseudomonadati</taxon>
        <taxon>Pseudomonadota</taxon>
        <taxon>Alphaproteobacteria</taxon>
        <taxon>Sphingomonadales</taxon>
        <taxon>Sphingomonadaceae</taxon>
        <taxon>Sphingomonas</taxon>
    </lineage>
</organism>
<dbReference type="Proteomes" id="UP000595894">
    <property type="component" value="Chromosome"/>
</dbReference>
<keyword evidence="2" id="KW-0326">Glycosidase</keyword>
<dbReference type="RefSeq" id="WP_202096293.1">
    <property type="nucleotide sequence ID" value="NZ_CP061035.1"/>
</dbReference>
<dbReference type="KEGG" id="sari:H5J25_10390"/>
<dbReference type="NCBIfam" id="NF009774">
    <property type="entry name" value="PRK13271.1"/>
    <property type="match status" value="1"/>
</dbReference>
<dbReference type="GO" id="GO:0005993">
    <property type="term" value="P:trehalose catabolic process"/>
    <property type="evidence" value="ECO:0007669"/>
    <property type="project" value="TreeGrafter"/>
</dbReference>
<keyword evidence="4" id="KW-1185">Reference proteome</keyword>
<dbReference type="InterPro" id="IPR012341">
    <property type="entry name" value="6hp_glycosidase-like_sf"/>
</dbReference>
<dbReference type="Gene3D" id="1.50.10.10">
    <property type="match status" value="1"/>
</dbReference>
<keyword evidence="1" id="KW-0378">Hydrolase</keyword>
<gene>
    <name evidence="3" type="primary">treA</name>
    <name evidence="3" type="ORF">H5J25_10390</name>
</gene>
<dbReference type="AlphaFoldDB" id="A0A974NXQ3"/>
<dbReference type="GO" id="GO:0004555">
    <property type="term" value="F:alpha,alpha-trehalase activity"/>
    <property type="evidence" value="ECO:0007669"/>
    <property type="project" value="InterPro"/>
</dbReference>
<reference evidence="4" key="1">
    <citation type="submission" date="2020-09" db="EMBL/GenBank/DDBJ databases">
        <title>Sphingomonas sp., a new species isolated from pork steak.</title>
        <authorList>
            <person name="Heidler von Heilborn D."/>
        </authorList>
    </citation>
    <scope>NUCLEOTIDE SEQUENCE [LARGE SCALE GENOMIC DNA]</scope>
</reference>
<dbReference type="InterPro" id="IPR018232">
    <property type="entry name" value="Glyco_hydro_37_CS"/>
</dbReference>
<dbReference type="InterPro" id="IPR001661">
    <property type="entry name" value="Glyco_hydro_37"/>
</dbReference>
<protein>
    <submittedName>
        <fullName evidence="3">Alpha,alpha-trehalase TreA</fullName>
    </submittedName>
</protein>
<dbReference type="NCBIfam" id="NF009773">
    <property type="entry name" value="PRK13270.1"/>
    <property type="match status" value="1"/>
</dbReference>
<dbReference type="PANTHER" id="PTHR23403">
    <property type="entry name" value="TREHALASE"/>
    <property type="match status" value="1"/>
</dbReference>
<sequence>MIVAIPSNLFGSLFVAVQERRLFADSKTFADAVPLRSAADIMSNWADRADMNDEELRAFVVRNFDLPTEREMPARDRLPLADHIHALWDDLTRETVTTPAGSSALSLPRPYVVPGGRFRELYYWDSYFTMLGLARSGRQDLVEDMIADFGSLIERYGHIPNGTRSYYLSRSHPPFFHLMAGLSRDDSVAGRQQRLAWMTAEHSYWMSGADEIAPGGEHARVVRLKDGVLLNRYWDDSAQPRDESWIEDVDLAREAPGRAAADVWRDLRAAAESGWDFSSRWLGDGRTLATIRTTRIVPVDLNSLLYGLERSIAGAHDAAGDADLATRFSARAAARQAAIETHLWSDASNHYADYDLDAQAPIDRPSAAMAFPLFAGIARDDRAKSTAEAIGRLLAPGGLNTSDIATGQQWDAPNGWAPLQWIAVAGLARYGEDRIAAEIAARWLATVERQYLATGQLFEKYDVETGLAGGGGEYAVATGFGWTNGVTLEMMAMQPERER</sequence>
<dbReference type="PROSITE" id="PS00928">
    <property type="entry name" value="TREHALASE_2"/>
    <property type="match status" value="1"/>
</dbReference>
<dbReference type="EMBL" id="CP061035">
    <property type="protein sequence ID" value="QQV78979.1"/>
    <property type="molecule type" value="Genomic_DNA"/>
</dbReference>
<proteinExistence type="predicted"/>
<evidence type="ECO:0000313" key="3">
    <source>
        <dbReference type="EMBL" id="QQV78979.1"/>
    </source>
</evidence>
<evidence type="ECO:0000256" key="1">
    <source>
        <dbReference type="ARBA" id="ARBA00022801"/>
    </source>
</evidence>
<evidence type="ECO:0000256" key="2">
    <source>
        <dbReference type="ARBA" id="ARBA00023295"/>
    </source>
</evidence>
<dbReference type="PANTHER" id="PTHR23403:SF1">
    <property type="entry name" value="TREHALASE"/>
    <property type="match status" value="1"/>
</dbReference>
<dbReference type="PROSITE" id="PS00927">
    <property type="entry name" value="TREHALASE_1"/>
    <property type="match status" value="1"/>
</dbReference>
<accession>A0A974NXQ3</accession>
<dbReference type="SUPFAM" id="SSF48208">
    <property type="entry name" value="Six-hairpin glycosidases"/>
    <property type="match status" value="1"/>
</dbReference>
<dbReference type="Pfam" id="PF01204">
    <property type="entry name" value="Trehalase"/>
    <property type="match status" value="1"/>
</dbReference>
<evidence type="ECO:0000313" key="4">
    <source>
        <dbReference type="Proteomes" id="UP000595894"/>
    </source>
</evidence>